<reference evidence="7 8" key="2">
    <citation type="submission" date="2019-01" db="EMBL/GenBank/DDBJ databases">
        <title>The decoding of complex shrimp genome reveals the adaptation for benthos swimmer, frequently molting mechanism and breeding impact on genome.</title>
        <authorList>
            <person name="Sun Y."/>
            <person name="Gao Y."/>
            <person name="Yu Y."/>
        </authorList>
    </citation>
    <scope>NUCLEOTIDE SEQUENCE [LARGE SCALE GENOMIC DNA]</scope>
    <source>
        <tissue evidence="7">Muscle</tissue>
    </source>
</reference>
<dbReference type="OrthoDB" id="8191171at2759"/>
<dbReference type="EMBL" id="QCYY01001484">
    <property type="protein sequence ID" value="ROT77746.1"/>
    <property type="molecule type" value="Genomic_DNA"/>
</dbReference>
<keyword evidence="7" id="KW-0675">Receptor</keyword>
<dbReference type="InterPro" id="IPR009436">
    <property type="entry name" value="AGTRAP"/>
</dbReference>
<dbReference type="AlphaFoldDB" id="A0A423TMT8"/>
<dbReference type="STRING" id="6689.A0A423TMT8"/>
<evidence type="ECO:0000256" key="6">
    <source>
        <dbReference type="SAM" id="Phobius"/>
    </source>
</evidence>
<dbReference type="GO" id="GO:0005886">
    <property type="term" value="C:plasma membrane"/>
    <property type="evidence" value="ECO:0007669"/>
    <property type="project" value="TreeGrafter"/>
</dbReference>
<evidence type="ECO:0000256" key="2">
    <source>
        <dbReference type="ARBA" id="ARBA00022692"/>
    </source>
</evidence>
<name>A0A423TMT8_PENVA</name>
<feature type="transmembrane region" description="Helical" evidence="6">
    <location>
        <begin position="98"/>
        <end position="118"/>
    </location>
</feature>
<evidence type="ECO:0000256" key="1">
    <source>
        <dbReference type="ARBA" id="ARBA00004141"/>
    </source>
</evidence>
<sequence length="189" mass="20301">MTAPSLAVKPPTPSQSGSGYKDRVTAGATRDCEPSSGLRSGMCGCLTDSFVLYNTIFLITIMWSLHHRETEEAPFMAFCVNVLSILFDIVNMSLNWPAVQTGGAMTFGAAMAVINLLVRPFSSYLLYRIVQDRAGSYGSFGLPSGFDGIFGGRRSPYEDIDQPPQQTPSGIDTQNSAAPGSPPDNLFTT</sequence>
<evidence type="ECO:0000313" key="8">
    <source>
        <dbReference type="Proteomes" id="UP000283509"/>
    </source>
</evidence>
<dbReference type="GO" id="GO:0038166">
    <property type="term" value="P:angiotensin-activated signaling pathway"/>
    <property type="evidence" value="ECO:0007669"/>
    <property type="project" value="InterPro"/>
</dbReference>
<keyword evidence="8" id="KW-1185">Reference proteome</keyword>
<keyword evidence="3 6" id="KW-1133">Transmembrane helix</keyword>
<organism evidence="7 8">
    <name type="scientific">Penaeus vannamei</name>
    <name type="common">Whiteleg shrimp</name>
    <name type="synonym">Litopenaeus vannamei</name>
    <dbReference type="NCBI Taxonomy" id="6689"/>
    <lineage>
        <taxon>Eukaryota</taxon>
        <taxon>Metazoa</taxon>
        <taxon>Ecdysozoa</taxon>
        <taxon>Arthropoda</taxon>
        <taxon>Crustacea</taxon>
        <taxon>Multicrustacea</taxon>
        <taxon>Malacostraca</taxon>
        <taxon>Eumalacostraca</taxon>
        <taxon>Eucarida</taxon>
        <taxon>Decapoda</taxon>
        <taxon>Dendrobranchiata</taxon>
        <taxon>Penaeoidea</taxon>
        <taxon>Penaeidae</taxon>
        <taxon>Penaeus</taxon>
    </lineage>
</organism>
<feature type="region of interest" description="Disordered" evidence="5">
    <location>
        <begin position="1"/>
        <end position="37"/>
    </location>
</feature>
<evidence type="ECO:0000256" key="3">
    <source>
        <dbReference type="ARBA" id="ARBA00022989"/>
    </source>
</evidence>
<dbReference type="SMART" id="SM00805">
    <property type="entry name" value="AGTRAP"/>
    <property type="match status" value="1"/>
</dbReference>
<comment type="subcellular location">
    <subcellularLocation>
        <location evidence="1">Membrane</location>
        <topology evidence="1">Multi-pass membrane protein</topology>
    </subcellularLocation>
</comment>
<evidence type="ECO:0000313" key="7">
    <source>
        <dbReference type="EMBL" id="ROT77746.1"/>
    </source>
</evidence>
<feature type="compositionally biased region" description="Polar residues" evidence="5">
    <location>
        <begin position="163"/>
        <end position="178"/>
    </location>
</feature>
<dbReference type="PANTHER" id="PTHR16521">
    <property type="entry name" value="TYPE-1 ANGIOTENSIN II RECEPTOR-ASSOCIATED PROTEIN"/>
    <property type="match status" value="1"/>
</dbReference>
<reference evidence="7 8" key="1">
    <citation type="submission" date="2018-04" db="EMBL/GenBank/DDBJ databases">
        <authorList>
            <person name="Zhang X."/>
            <person name="Yuan J."/>
            <person name="Li F."/>
            <person name="Xiang J."/>
        </authorList>
    </citation>
    <scope>NUCLEOTIDE SEQUENCE [LARGE SCALE GENOMIC DNA]</scope>
    <source>
        <tissue evidence="7">Muscle</tissue>
    </source>
</reference>
<keyword evidence="4 6" id="KW-0472">Membrane</keyword>
<feature type="region of interest" description="Disordered" evidence="5">
    <location>
        <begin position="153"/>
        <end position="189"/>
    </location>
</feature>
<protein>
    <submittedName>
        <fullName evidence="7">Putative type-1 angiotensin II receptor-associated protein</fullName>
    </submittedName>
</protein>
<evidence type="ECO:0000256" key="4">
    <source>
        <dbReference type="ARBA" id="ARBA00023136"/>
    </source>
</evidence>
<proteinExistence type="predicted"/>
<gene>
    <name evidence="7" type="ORF">C7M84_003572</name>
</gene>
<evidence type="ECO:0000256" key="5">
    <source>
        <dbReference type="SAM" id="MobiDB-lite"/>
    </source>
</evidence>
<keyword evidence="2 6" id="KW-0812">Transmembrane</keyword>
<dbReference type="Pfam" id="PF06396">
    <property type="entry name" value="AGTRAP"/>
    <property type="match status" value="1"/>
</dbReference>
<dbReference type="PANTHER" id="PTHR16521:SF3">
    <property type="entry name" value="TYPE-1 ANGIOTENSIN II RECEPTOR-ASSOCIATED PROTEIN"/>
    <property type="match status" value="1"/>
</dbReference>
<comment type="caution">
    <text evidence="7">The sequence shown here is derived from an EMBL/GenBank/DDBJ whole genome shotgun (WGS) entry which is preliminary data.</text>
</comment>
<accession>A0A423TMT8</accession>
<dbReference type="Proteomes" id="UP000283509">
    <property type="component" value="Unassembled WGS sequence"/>
</dbReference>
<feature type="transmembrane region" description="Helical" evidence="6">
    <location>
        <begin position="50"/>
        <end position="66"/>
    </location>
</feature>